<reference evidence="1 2" key="1">
    <citation type="journal article" date="2015" name="Nature">
        <title>rRNA introns, odd ribosomes, and small enigmatic genomes across a large radiation of phyla.</title>
        <authorList>
            <person name="Brown C.T."/>
            <person name="Hug L.A."/>
            <person name="Thomas B.C."/>
            <person name="Sharon I."/>
            <person name="Castelle C.J."/>
            <person name="Singh A."/>
            <person name="Wilkins M.J."/>
            <person name="Williams K.H."/>
            <person name="Banfield J.F."/>
        </authorList>
    </citation>
    <scope>NUCLEOTIDE SEQUENCE [LARGE SCALE GENOMIC DNA]</scope>
</reference>
<dbReference type="Proteomes" id="UP000033995">
    <property type="component" value="Unassembled WGS sequence"/>
</dbReference>
<evidence type="ECO:0000313" key="1">
    <source>
        <dbReference type="EMBL" id="KKP47996.1"/>
    </source>
</evidence>
<dbReference type="EMBL" id="LBOZ01000002">
    <property type="protein sequence ID" value="KKP47996.1"/>
    <property type="molecule type" value="Genomic_DNA"/>
</dbReference>
<protein>
    <recommendedName>
        <fullName evidence="3">NYN domain-containing protein</fullName>
    </recommendedName>
</protein>
<sequence length="81" mass="9644">MANKNKREIVYAFIDSQNLNLGTGKDIVKNGRLVYKGWKLDFKRFKKYLTDKFRVTKAFLFIVFIKKQTYFEPKKIGGRCE</sequence>
<evidence type="ECO:0008006" key="3">
    <source>
        <dbReference type="Google" id="ProtNLM"/>
    </source>
</evidence>
<comment type="caution">
    <text evidence="1">The sequence shown here is derived from an EMBL/GenBank/DDBJ whole genome shotgun (WGS) entry which is preliminary data.</text>
</comment>
<dbReference type="Gene3D" id="3.40.50.1010">
    <property type="entry name" value="5'-nuclease"/>
    <property type="match status" value="1"/>
</dbReference>
<organism evidence="1 2">
    <name type="scientific">Candidatus Woesebacteria bacterium GW2011_GWA2_33_28</name>
    <dbReference type="NCBI Taxonomy" id="1618561"/>
    <lineage>
        <taxon>Bacteria</taxon>
        <taxon>Candidatus Woeseibacteriota</taxon>
    </lineage>
</organism>
<evidence type="ECO:0000313" key="2">
    <source>
        <dbReference type="Proteomes" id="UP000033995"/>
    </source>
</evidence>
<name>A0A0G0A9K0_9BACT</name>
<proteinExistence type="predicted"/>
<gene>
    <name evidence="1" type="ORF">UR38_C0002G0099</name>
</gene>
<dbReference type="AlphaFoldDB" id="A0A0G0A9K0"/>
<accession>A0A0G0A9K0</accession>